<organism evidence="1 2">
    <name type="scientific">Blastomyces percursus</name>
    <dbReference type="NCBI Taxonomy" id="1658174"/>
    <lineage>
        <taxon>Eukaryota</taxon>
        <taxon>Fungi</taxon>
        <taxon>Dikarya</taxon>
        <taxon>Ascomycota</taxon>
        <taxon>Pezizomycotina</taxon>
        <taxon>Eurotiomycetes</taxon>
        <taxon>Eurotiomycetidae</taxon>
        <taxon>Onygenales</taxon>
        <taxon>Ajellomycetaceae</taxon>
        <taxon>Blastomyces</taxon>
    </lineage>
</organism>
<proteinExistence type="predicted"/>
<keyword evidence="2" id="KW-1185">Reference proteome</keyword>
<evidence type="ECO:0000313" key="2">
    <source>
        <dbReference type="Proteomes" id="UP000242791"/>
    </source>
</evidence>
<accession>A0A1J9PV82</accession>
<dbReference type="VEuPathDB" id="FungiDB:ACJ73_08385"/>
<dbReference type="Proteomes" id="UP000242791">
    <property type="component" value="Unassembled WGS sequence"/>
</dbReference>
<protein>
    <submittedName>
        <fullName evidence="1">Uncharacterized protein</fullName>
    </submittedName>
</protein>
<dbReference type="OrthoDB" id="4509088at2759"/>
<gene>
    <name evidence="1" type="ORF">ACJ73_08385</name>
</gene>
<dbReference type="EMBL" id="LGTZ01001961">
    <property type="protein sequence ID" value="OJD20281.1"/>
    <property type="molecule type" value="Genomic_DNA"/>
</dbReference>
<sequence>VSCDTSLKAKLHELGDVICNLGNPCIGNAVKTVCDSPDRGASLFKVVAAEINRQKNHRQSTEREKFFQQFRWKGQSLSLAAATKNWELNDNDLEEYSSARLTIFKAIVSHANLYYLSGPHPAFHPAFPCRSVTAKESGRKLMGSRQGTIPTLAVPISGSVTRNTPRS</sequence>
<feature type="non-terminal residue" evidence="1">
    <location>
        <position position="1"/>
    </location>
</feature>
<reference evidence="1 2" key="1">
    <citation type="submission" date="2015-08" db="EMBL/GenBank/DDBJ databases">
        <title>Emmonsia species relationships and genome sequence.</title>
        <authorList>
            <person name="Cuomo C.A."/>
            <person name="Schwartz I.S."/>
            <person name="Kenyon C."/>
            <person name="De Hoog G.S."/>
            <person name="Govender N.P."/>
            <person name="Botha A."/>
            <person name="Moreno L."/>
            <person name="De Vries M."/>
            <person name="Munoz J.F."/>
            <person name="Stielow J.B."/>
        </authorList>
    </citation>
    <scope>NUCLEOTIDE SEQUENCE [LARGE SCALE GENOMIC DNA]</scope>
    <source>
        <strain evidence="1 2">EI222</strain>
    </source>
</reference>
<comment type="caution">
    <text evidence="1">The sequence shown here is derived from an EMBL/GenBank/DDBJ whole genome shotgun (WGS) entry which is preliminary data.</text>
</comment>
<name>A0A1J9PV82_9EURO</name>
<dbReference type="AlphaFoldDB" id="A0A1J9PV82"/>
<evidence type="ECO:0000313" key="1">
    <source>
        <dbReference type="EMBL" id="OJD20281.1"/>
    </source>
</evidence>